<dbReference type="SUPFAM" id="SSF140996">
    <property type="entry name" value="Hermes dimerisation domain"/>
    <property type="match status" value="1"/>
</dbReference>
<dbReference type="InterPro" id="IPR008906">
    <property type="entry name" value="HATC_C_dom"/>
</dbReference>
<organism evidence="11 12">
    <name type="scientific">Biomphalaria pfeifferi</name>
    <name type="common">Bloodfluke planorb</name>
    <name type="synonym">Freshwater snail</name>
    <dbReference type="NCBI Taxonomy" id="112525"/>
    <lineage>
        <taxon>Eukaryota</taxon>
        <taxon>Metazoa</taxon>
        <taxon>Spiralia</taxon>
        <taxon>Lophotrochozoa</taxon>
        <taxon>Mollusca</taxon>
        <taxon>Gastropoda</taxon>
        <taxon>Heterobranchia</taxon>
        <taxon>Euthyneura</taxon>
        <taxon>Panpulmonata</taxon>
        <taxon>Hygrophila</taxon>
        <taxon>Lymnaeoidea</taxon>
        <taxon>Planorbidae</taxon>
        <taxon>Biomphalaria</taxon>
    </lineage>
</organism>
<dbReference type="SUPFAM" id="SSF57667">
    <property type="entry name" value="beta-beta-alpha zinc fingers"/>
    <property type="match status" value="2"/>
</dbReference>
<gene>
    <name evidence="11" type="ORF">Bpfe_017523</name>
</gene>
<keyword evidence="5" id="KW-0805">Transcription regulation</keyword>
<evidence type="ECO:0000313" key="11">
    <source>
        <dbReference type="EMBL" id="KAK0053146.1"/>
    </source>
</evidence>
<dbReference type="GO" id="GO:0003677">
    <property type="term" value="F:DNA binding"/>
    <property type="evidence" value="ECO:0007669"/>
    <property type="project" value="UniProtKB-KW"/>
</dbReference>
<dbReference type="EMBL" id="JASAOG010000089">
    <property type="protein sequence ID" value="KAK0053146.1"/>
    <property type="molecule type" value="Genomic_DNA"/>
</dbReference>
<evidence type="ECO:0000313" key="12">
    <source>
        <dbReference type="Proteomes" id="UP001233172"/>
    </source>
</evidence>
<dbReference type="PROSITE" id="PS50808">
    <property type="entry name" value="ZF_BED"/>
    <property type="match status" value="2"/>
</dbReference>
<accession>A0AAD8BF10</accession>
<keyword evidence="6" id="KW-0238">DNA-binding</keyword>
<keyword evidence="4" id="KW-0862">Zinc</keyword>
<comment type="caution">
    <text evidence="11">The sequence shown here is derived from an EMBL/GenBank/DDBJ whole genome shotgun (WGS) entry which is preliminary data.</text>
</comment>
<keyword evidence="7" id="KW-0804">Transcription</keyword>
<dbReference type="InterPro" id="IPR012337">
    <property type="entry name" value="RNaseH-like_sf"/>
</dbReference>
<evidence type="ECO:0000259" key="10">
    <source>
        <dbReference type="PROSITE" id="PS50808"/>
    </source>
</evidence>
<keyword evidence="2" id="KW-0479">Metal-binding</keyword>
<sequence length="691" mass="78386">MSKRKLSAAWDYFTKDSQDESKAVCSLCFIKIAHNNNTTNMLKHLRIKHPAEFSHSQAQISGSKPTDLSAIKNKVAKGIKPKDTHHKPVLQPRLLKVNMSSKRKLSAAWNFFVKDSEDESKAVCNMCFFKIAHNNNTTNMLKHLRIKHPSEFVASNTVKLKDSAVPQPMLFKTPLNHLSQYNADSQRKKRIDEILVNMIVSDLQPLSLVDDKGFLKLIYELDSKYQPPSRHTISRILIPDLYSKARTELMSILSTTSSVALTTDIWSSNQSVAYLTVTAHFITPSFKLTSAVLTTTTLNGDHTAENIASKLIHVTEDWAITDKLLVVLTDNTANMMRAVTDILHWRHLPCYAHTLNLIAKSAFIASEKIVALHNKLKAIVNYFYSSNKAMDKLRDIQLLTSSPEKKLIQEVDTQWNSTYCMFCRVDEMHEIISTVLSRLNVAHLCLTDYDLHLLRLTLFDLQPLEEATREISSEKYATLSKILPLSRVLIEKLSDSKSSATSIIPHLLSQMRKCFNLLSTNFTVSASTLLDPRYKKHGLPDDNTEDFVIRPLIEELSEIAQKQQSTQTSSSTSEKEATAAKASSSLWDLYDNAIARAAVNTSSFVNAEVEMQRYLDEPYLDRLKDPLEWWKRHSQTFPNLTVLARKYLCAPGTCVPAERLFSKTGQIVNERRNRIKAKNIDMILFLNNNAI</sequence>
<name>A0AAD8BF10_BIOPF</name>
<dbReference type="GO" id="GO:0009791">
    <property type="term" value="P:post-embryonic development"/>
    <property type="evidence" value="ECO:0007669"/>
    <property type="project" value="UniProtKB-ARBA"/>
</dbReference>
<dbReference type="GO" id="GO:0046983">
    <property type="term" value="F:protein dimerization activity"/>
    <property type="evidence" value="ECO:0007669"/>
    <property type="project" value="InterPro"/>
</dbReference>
<evidence type="ECO:0000256" key="7">
    <source>
        <dbReference type="ARBA" id="ARBA00023163"/>
    </source>
</evidence>
<dbReference type="SUPFAM" id="SSF53098">
    <property type="entry name" value="Ribonuclease H-like"/>
    <property type="match status" value="1"/>
</dbReference>
<evidence type="ECO:0000256" key="2">
    <source>
        <dbReference type="ARBA" id="ARBA00022723"/>
    </source>
</evidence>
<dbReference type="PANTHER" id="PTHR46481">
    <property type="entry name" value="ZINC FINGER BED DOMAIN-CONTAINING PROTEIN 4"/>
    <property type="match status" value="1"/>
</dbReference>
<dbReference type="InterPro" id="IPR036236">
    <property type="entry name" value="Znf_C2H2_sf"/>
</dbReference>
<evidence type="ECO:0000256" key="1">
    <source>
        <dbReference type="ARBA" id="ARBA00004123"/>
    </source>
</evidence>
<dbReference type="Pfam" id="PF05699">
    <property type="entry name" value="Dimer_Tnp_hAT"/>
    <property type="match status" value="1"/>
</dbReference>
<comment type="subcellular location">
    <subcellularLocation>
        <location evidence="1">Nucleus</location>
    </subcellularLocation>
</comment>
<reference evidence="11" key="2">
    <citation type="submission" date="2023-04" db="EMBL/GenBank/DDBJ databases">
        <authorList>
            <person name="Bu L."/>
            <person name="Lu L."/>
            <person name="Laidemitt M.R."/>
            <person name="Zhang S.M."/>
            <person name="Mutuku M."/>
            <person name="Mkoji G."/>
            <person name="Steinauer M."/>
            <person name="Loker E.S."/>
        </authorList>
    </citation>
    <scope>NUCLEOTIDE SEQUENCE</scope>
    <source>
        <strain evidence="11">KasaAsao</strain>
        <tissue evidence="11">Whole Snail</tissue>
    </source>
</reference>
<dbReference type="InterPro" id="IPR003656">
    <property type="entry name" value="Znf_BED"/>
</dbReference>
<evidence type="ECO:0000256" key="6">
    <source>
        <dbReference type="ARBA" id="ARBA00023125"/>
    </source>
</evidence>
<evidence type="ECO:0000256" key="4">
    <source>
        <dbReference type="ARBA" id="ARBA00022833"/>
    </source>
</evidence>
<evidence type="ECO:0000256" key="3">
    <source>
        <dbReference type="ARBA" id="ARBA00022771"/>
    </source>
</evidence>
<dbReference type="PANTHER" id="PTHR46481:SF10">
    <property type="entry name" value="ZINC FINGER BED DOMAIN-CONTAINING PROTEIN 39"/>
    <property type="match status" value="1"/>
</dbReference>
<dbReference type="AlphaFoldDB" id="A0AAD8BF10"/>
<dbReference type="Proteomes" id="UP001233172">
    <property type="component" value="Unassembled WGS sequence"/>
</dbReference>
<reference evidence="11" key="1">
    <citation type="journal article" date="2023" name="PLoS Negl. Trop. Dis.">
        <title>A genome sequence for Biomphalaria pfeifferi, the major vector snail for the human-infecting parasite Schistosoma mansoni.</title>
        <authorList>
            <person name="Bu L."/>
            <person name="Lu L."/>
            <person name="Laidemitt M.R."/>
            <person name="Zhang S.M."/>
            <person name="Mutuku M."/>
            <person name="Mkoji G."/>
            <person name="Steinauer M."/>
            <person name="Loker E.S."/>
        </authorList>
    </citation>
    <scope>NUCLEOTIDE SEQUENCE</scope>
    <source>
        <strain evidence="11">KasaAsao</strain>
    </source>
</reference>
<dbReference type="GO" id="GO:0008270">
    <property type="term" value="F:zinc ion binding"/>
    <property type="evidence" value="ECO:0007669"/>
    <property type="project" value="UniProtKB-KW"/>
</dbReference>
<keyword evidence="3 9" id="KW-0863">Zinc-finger</keyword>
<dbReference type="SMART" id="SM00614">
    <property type="entry name" value="ZnF_BED"/>
    <property type="match status" value="2"/>
</dbReference>
<feature type="domain" description="BED-type" evidence="10">
    <location>
        <begin position="4"/>
        <end position="56"/>
    </location>
</feature>
<keyword evidence="12" id="KW-1185">Reference proteome</keyword>
<feature type="domain" description="BED-type" evidence="10">
    <location>
        <begin position="103"/>
        <end position="155"/>
    </location>
</feature>
<dbReference type="GO" id="GO:0005634">
    <property type="term" value="C:nucleus"/>
    <property type="evidence" value="ECO:0007669"/>
    <property type="project" value="UniProtKB-SubCell"/>
</dbReference>
<evidence type="ECO:0000256" key="9">
    <source>
        <dbReference type="PROSITE-ProRule" id="PRU00027"/>
    </source>
</evidence>
<evidence type="ECO:0000256" key="5">
    <source>
        <dbReference type="ARBA" id="ARBA00023015"/>
    </source>
</evidence>
<dbReference type="Pfam" id="PF02892">
    <property type="entry name" value="zf-BED"/>
    <property type="match status" value="2"/>
</dbReference>
<keyword evidence="8" id="KW-0539">Nucleus</keyword>
<protein>
    <submittedName>
        <fullName evidence="11">Zinc finger BED domain-containing protein 1</fullName>
    </submittedName>
</protein>
<evidence type="ECO:0000256" key="8">
    <source>
        <dbReference type="ARBA" id="ARBA00023242"/>
    </source>
</evidence>
<dbReference type="Gene3D" id="1.10.10.1070">
    <property type="entry name" value="Zinc finger, BED domain-containing"/>
    <property type="match status" value="1"/>
</dbReference>
<proteinExistence type="predicted"/>
<dbReference type="InterPro" id="IPR052035">
    <property type="entry name" value="ZnF_BED_domain_contain"/>
</dbReference>